<dbReference type="AlphaFoldDB" id="A0A8J2PS68"/>
<evidence type="ECO:0008006" key="3">
    <source>
        <dbReference type="Google" id="ProtNLM"/>
    </source>
</evidence>
<protein>
    <recommendedName>
        <fullName evidence="3">Exonuclease domain-containing protein</fullName>
    </recommendedName>
</protein>
<name>A0A8J2PS68_9HEXA</name>
<keyword evidence="2" id="KW-1185">Reference proteome</keyword>
<dbReference type="OrthoDB" id="8370217at2759"/>
<feature type="non-terminal residue" evidence="1">
    <location>
        <position position="1"/>
    </location>
</feature>
<dbReference type="EMBL" id="CAJVCH010536872">
    <property type="protein sequence ID" value="CAG7825596.1"/>
    <property type="molecule type" value="Genomic_DNA"/>
</dbReference>
<organism evidence="1 2">
    <name type="scientific">Allacma fusca</name>
    <dbReference type="NCBI Taxonomy" id="39272"/>
    <lineage>
        <taxon>Eukaryota</taxon>
        <taxon>Metazoa</taxon>
        <taxon>Ecdysozoa</taxon>
        <taxon>Arthropoda</taxon>
        <taxon>Hexapoda</taxon>
        <taxon>Collembola</taxon>
        <taxon>Symphypleona</taxon>
        <taxon>Sminthuridae</taxon>
        <taxon>Allacma</taxon>
    </lineage>
</organism>
<evidence type="ECO:0000313" key="1">
    <source>
        <dbReference type="EMBL" id="CAG7825596.1"/>
    </source>
</evidence>
<reference evidence="1" key="1">
    <citation type="submission" date="2021-06" db="EMBL/GenBank/DDBJ databases">
        <authorList>
            <person name="Hodson N. C."/>
            <person name="Mongue J. A."/>
            <person name="Jaron S. K."/>
        </authorList>
    </citation>
    <scope>NUCLEOTIDE SEQUENCE</scope>
</reference>
<proteinExistence type="predicted"/>
<dbReference type="Proteomes" id="UP000708208">
    <property type="component" value="Unassembled WGS sequence"/>
</dbReference>
<evidence type="ECO:0000313" key="2">
    <source>
        <dbReference type="Proteomes" id="UP000708208"/>
    </source>
</evidence>
<comment type="caution">
    <text evidence="1">The sequence shown here is derived from an EMBL/GenBank/DDBJ whole genome shotgun (WGS) entry which is preliminary data.</text>
</comment>
<sequence length="103" mass="12164">EIGDFENFDLQSHWIQPKINRDFVKVHEPISLKRLVKVYFKEEIQQGIHTALQDAKATMLIFTEVYIKIKKSHVSSKDNMNVDEFADFDVELDDNRIKYGSIY</sequence>
<gene>
    <name evidence="1" type="ORF">AFUS01_LOCUS35699</name>
</gene>
<accession>A0A8J2PS68</accession>